<dbReference type="PaxDb" id="39947-A0A0P0Y9N7"/>
<keyword evidence="3" id="KW-1185">Reference proteome</keyword>
<dbReference type="FunCoup" id="A0A0P0Y9N7">
    <property type="interactions" value="200"/>
</dbReference>
<proteinExistence type="predicted"/>
<evidence type="ECO:0000313" key="2">
    <source>
        <dbReference type="EMBL" id="BAT16915.1"/>
    </source>
</evidence>
<dbReference type="EMBL" id="AP014968">
    <property type="protein sequence ID" value="BAT16915.1"/>
    <property type="molecule type" value="Genomic_DNA"/>
</dbReference>
<reference evidence="2 3" key="2">
    <citation type="journal article" date="2013" name="Plant Cell Physiol.">
        <title>Rice Annotation Project Database (RAP-DB): an integrative and interactive database for rice genomics.</title>
        <authorList>
            <person name="Sakai H."/>
            <person name="Lee S.S."/>
            <person name="Tanaka T."/>
            <person name="Numa H."/>
            <person name="Kim J."/>
            <person name="Kawahara Y."/>
            <person name="Wakimoto H."/>
            <person name="Yang C.C."/>
            <person name="Iwamoto M."/>
            <person name="Abe T."/>
            <person name="Yamada Y."/>
            <person name="Muto A."/>
            <person name="Inokuchi H."/>
            <person name="Ikemura T."/>
            <person name="Matsumoto T."/>
            <person name="Sasaki T."/>
            <person name="Itoh T."/>
        </authorList>
    </citation>
    <scope>NUCLEOTIDE SEQUENCE [LARGE SCALE GENOMIC DNA]</scope>
    <source>
        <strain evidence="3">cv. Nipponbare</strain>
    </source>
</reference>
<accession>A0A0P0Y9N7</accession>
<protein>
    <submittedName>
        <fullName evidence="2">Os12g0425650 protein</fullName>
    </submittedName>
</protein>
<evidence type="ECO:0000313" key="3">
    <source>
        <dbReference type="Proteomes" id="UP000059680"/>
    </source>
</evidence>
<name>A0A0P0Y9N7_ORYSJ</name>
<sequence length="162" mass="17240">MDPPATDAVAPTVGSPTSTPTVFAAPHLQPRSPTSGSPEPRGKCRHAARSGAGRLHPIAARRLPPRATAGSSSPLPPNLAEGRMPSCHRQTTTSPLIGSGGGEGPAMPSPWWMLKEKRRKKWRGRENEGEKKEEERGKREGAVGGEENEKEEERKMLGGAVG</sequence>
<dbReference type="AlphaFoldDB" id="A0A0P0Y9N7"/>
<organism evidence="2 3">
    <name type="scientific">Oryza sativa subsp. japonica</name>
    <name type="common">Rice</name>
    <dbReference type="NCBI Taxonomy" id="39947"/>
    <lineage>
        <taxon>Eukaryota</taxon>
        <taxon>Viridiplantae</taxon>
        <taxon>Streptophyta</taxon>
        <taxon>Embryophyta</taxon>
        <taxon>Tracheophyta</taxon>
        <taxon>Spermatophyta</taxon>
        <taxon>Magnoliopsida</taxon>
        <taxon>Liliopsida</taxon>
        <taxon>Poales</taxon>
        <taxon>Poaceae</taxon>
        <taxon>BOP clade</taxon>
        <taxon>Oryzoideae</taxon>
        <taxon>Oryzeae</taxon>
        <taxon>Oryzinae</taxon>
        <taxon>Oryza</taxon>
        <taxon>Oryza sativa</taxon>
    </lineage>
</organism>
<reference evidence="2 3" key="3">
    <citation type="journal article" date="2013" name="Rice">
        <title>Improvement of the Oryza sativa Nipponbare reference genome using next generation sequence and optical map data.</title>
        <authorList>
            <person name="Kawahara Y."/>
            <person name="de la Bastide M."/>
            <person name="Hamilton J.P."/>
            <person name="Kanamori H."/>
            <person name="McCombie W.R."/>
            <person name="Ouyang S."/>
            <person name="Schwartz D.C."/>
            <person name="Tanaka T."/>
            <person name="Wu J."/>
            <person name="Zhou S."/>
            <person name="Childs K.L."/>
            <person name="Davidson R.M."/>
            <person name="Lin H."/>
            <person name="Quesada-Ocampo L."/>
            <person name="Vaillancourt B."/>
            <person name="Sakai H."/>
            <person name="Lee S.S."/>
            <person name="Kim J."/>
            <person name="Numa H."/>
            <person name="Itoh T."/>
            <person name="Buell C.R."/>
            <person name="Matsumoto T."/>
        </authorList>
    </citation>
    <scope>NUCLEOTIDE SEQUENCE [LARGE SCALE GENOMIC DNA]</scope>
    <source>
        <strain evidence="3">cv. Nipponbare</strain>
    </source>
</reference>
<feature type="compositionally biased region" description="Low complexity" evidence="1">
    <location>
        <begin position="11"/>
        <end position="22"/>
    </location>
</feature>
<feature type="compositionally biased region" description="Basic and acidic residues" evidence="1">
    <location>
        <begin position="124"/>
        <end position="141"/>
    </location>
</feature>
<dbReference type="SMR" id="A0A0P0Y9N7"/>
<gene>
    <name evidence="2" type="ordered locus">Os12g0425650</name>
    <name evidence="2" type="ORF">OSNPB_120425650</name>
</gene>
<dbReference type="Proteomes" id="UP000059680">
    <property type="component" value="Chromosome 12"/>
</dbReference>
<evidence type="ECO:0000256" key="1">
    <source>
        <dbReference type="SAM" id="MobiDB-lite"/>
    </source>
</evidence>
<reference evidence="3" key="1">
    <citation type="journal article" date="2005" name="Nature">
        <title>The map-based sequence of the rice genome.</title>
        <authorList>
            <consortium name="International rice genome sequencing project (IRGSP)"/>
            <person name="Matsumoto T."/>
            <person name="Wu J."/>
            <person name="Kanamori H."/>
            <person name="Katayose Y."/>
            <person name="Fujisawa M."/>
            <person name="Namiki N."/>
            <person name="Mizuno H."/>
            <person name="Yamamoto K."/>
            <person name="Antonio B.A."/>
            <person name="Baba T."/>
            <person name="Sakata K."/>
            <person name="Nagamura Y."/>
            <person name="Aoki H."/>
            <person name="Arikawa K."/>
            <person name="Arita K."/>
            <person name="Bito T."/>
            <person name="Chiden Y."/>
            <person name="Fujitsuka N."/>
            <person name="Fukunaka R."/>
            <person name="Hamada M."/>
            <person name="Harada C."/>
            <person name="Hayashi A."/>
            <person name="Hijishita S."/>
            <person name="Honda M."/>
            <person name="Hosokawa S."/>
            <person name="Ichikawa Y."/>
            <person name="Idonuma A."/>
            <person name="Iijima M."/>
            <person name="Ikeda M."/>
            <person name="Ikeno M."/>
            <person name="Ito K."/>
            <person name="Ito S."/>
            <person name="Ito T."/>
            <person name="Ito Y."/>
            <person name="Ito Y."/>
            <person name="Iwabuchi A."/>
            <person name="Kamiya K."/>
            <person name="Karasawa W."/>
            <person name="Kurita K."/>
            <person name="Katagiri S."/>
            <person name="Kikuta A."/>
            <person name="Kobayashi H."/>
            <person name="Kobayashi N."/>
            <person name="Machita K."/>
            <person name="Maehara T."/>
            <person name="Masukawa M."/>
            <person name="Mizubayashi T."/>
            <person name="Mukai Y."/>
            <person name="Nagasaki H."/>
            <person name="Nagata Y."/>
            <person name="Naito S."/>
            <person name="Nakashima M."/>
            <person name="Nakama Y."/>
            <person name="Nakamichi Y."/>
            <person name="Nakamura M."/>
            <person name="Meguro A."/>
            <person name="Negishi M."/>
            <person name="Ohta I."/>
            <person name="Ohta T."/>
            <person name="Okamoto M."/>
            <person name="Ono N."/>
            <person name="Saji S."/>
            <person name="Sakaguchi M."/>
            <person name="Sakai K."/>
            <person name="Shibata M."/>
            <person name="Shimokawa T."/>
            <person name="Song J."/>
            <person name="Takazaki Y."/>
            <person name="Terasawa K."/>
            <person name="Tsugane M."/>
            <person name="Tsuji K."/>
            <person name="Ueda S."/>
            <person name="Waki K."/>
            <person name="Yamagata H."/>
            <person name="Yamamoto M."/>
            <person name="Yamamoto S."/>
            <person name="Yamane H."/>
            <person name="Yoshiki S."/>
            <person name="Yoshihara R."/>
            <person name="Yukawa K."/>
            <person name="Zhong H."/>
            <person name="Yano M."/>
            <person name="Yuan Q."/>
            <person name="Ouyang S."/>
            <person name="Liu J."/>
            <person name="Jones K.M."/>
            <person name="Gansberger K."/>
            <person name="Moffat K."/>
            <person name="Hill J."/>
            <person name="Bera J."/>
            <person name="Fadrosh D."/>
            <person name="Jin S."/>
            <person name="Johri S."/>
            <person name="Kim M."/>
            <person name="Overton L."/>
            <person name="Reardon M."/>
            <person name="Tsitrin T."/>
            <person name="Vuong H."/>
            <person name="Weaver B."/>
            <person name="Ciecko A."/>
            <person name="Tallon L."/>
            <person name="Jackson J."/>
            <person name="Pai G."/>
            <person name="Aken S.V."/>
            <person name="Utterback T."/>
            <person name="Reidmuller S."/>
            <person name="Feldblyum T."/>
            <person name="Hsiao J."/>
            <person name="Zismann V."/>
            <person name="Iobst S."/>
            <person name="de Vazeille A.R."/>
            <person name="Buell C.R."/>
            <person name="Ying K."/>
            <person name="Li Y."/>
            <person name="Lu T."/>
            <person name="Huang Y."/>
            <person name="Zhao Q."/>
            <person name="Feng Q."/>
            <person name="Zhang L."/>
            <person name="Zhu J."/>
            <person name="Weng Q."/>
            <person name="Mu J."/>
            <person name="Lu Y."/>
            <person name="Fan D."/>
            <person name="Liu Y."/>
            <person name="Guan J."/>
            <person name="Zhang Y."/>
            <person name="Yu S."/>
            <person name="Liu X."/>
            <person name="Zhang Y."/>
            <person name="Hong G."/>
            <person name="Han B."/>
            <person name="Choisne N."/>
            <person name="Demange N."/>
            <person name="Orjeda G."/>
            <person name="Samain S."/>
            <person name="Cattolico L."/>
            <person name="Pelletier E."/>
            <person name="Couloux A."/>
            <person name="Segurens B."/>
            <person name="Wincker P."/>
            <person name="D'Hont A."/>
            <person name="Scarpelli C."/>
            <person name="Weissenbach J."/>
            <person name="Salanoubat M."/>
            <person name="Quetier F."/>
            <person name="Yu Y."/>
            <person name="Kim H.R."/>
            <person name="Rambo T."/>
            <person name="Currie J."/>
            <person name="Collura K."/>
            <person name="Luo M."/>
            <person name="Yang T."/>
            <person name="Ammiraju J.S.S."/>
            <person name="Engler F."/>
            <person name="Soderlund C."/>
            <person name="Wing R.A."/>
            <person name="Palmer L.E."/>
            <person name="de la Bastide M."/>
            <person name="Spiegel L."/>
            <person name="Nascimento L."/>
            <person name="Zutavern T."/>
            <person name="O'Shaughnessy A."/>
            <person name="Dike S."/>
            <person name="Dedhia N."/>
            <person name="Preston R."/>
            <person name="Balija V."/>
            <person name="McCombie W.R."/>
            <person name="Chow T."/>
            <person name="Chen H."/>
            <person name="Chung M."/>
            <person name="Chen C."/>
            <person name="Shaw J."/>
            <person name="Wu H."/>
            <person name="Hsiao K."/>
            <person name="Chao Y."/>
            <person name="Chu M."/>
            <person name="Cheng C."/>
            <person name="Hour A."/>
            <person name="Lee P."/>
            <person name="Lin S."/>
            <person name="Lin Y."/>
            <person name="Liou J."/>
            <person name="Liu S."/>
            <person name="Hsing Y."/>
            <person name="Raghuvanshi S."/>
            <person name="Mohanty A."/>
            <person name="Bharti A.K."/>
            <person name="Gaur A."/>
            <person name="Gupta V."/>
            <person name="Kumar D."/>
            <person name="Ravi V."/>
            <person name="Vij S."/>
            <person name="Kapur A."/>
            <person name="Khurana P."/>
            <person name="Khurana P."/>
            <person name="Khurana J.P."/>
            <person name="Tyagi A.K."/>
            <person name="Gaikwad K."/>
            <person name="Singh A."/>
            <person name="Dalal V."/>
            <person name="Srivastava S."/>
            <person name="Dixit A."/>
            <person name="Pal A.K."/>
            <person name="Ghazi I.A."/>
            <person name="Yadav M."/>
            <person name="Pandit A."/>
            <person name="Bhargava A."/>
            <person name="Sureshbabu K."/>
            <person name="Batra K."/>
            <person name="Sharma T.R."/>
            <person name="Mohapatra T."/>
            <person name="Singh N.K."/>
            <person name="Messing J."/>
            <person name="Nelson A.B."/>
            <person name="Fuks G."/>
            <person name="Kavchok S."/>
            <person name="Keizer G."/>
            <person name="Linton E."/>
            <person name="Llaca V."/>
            <person name="Song R."/>
            <person name="Tanyolac B."/>
            <person name="Young S."/>
            <person name="Ho-Il K."/>
            <person name="Hahn J.H."/>
            <person name="Sangsakoo G."/>
            <person name="Vanavichit A."/>
            <person name="de Mattos Luiz.A.T."/>
            <person name="Zimmer P.D."/>
            <person name="Malone G."/>
            <person name="Dellagostin O."/>
            <person name="de Oliveira A.C."/>
            <person name="Bevan M."/>
            <person name="Bancroft I."/>
            <person name="Minx P."/>
            <person name="Cordum H."/>
            <person name="Wilson R."/>
            <person name="Cheng Z."/>
            <person name="Jin W."/>
            <person name="Jiang J."/>
            <person name="Leong S.A."/>
            <person name="Iwama H."/>
            <person name="Gojobori T."/>
            <person name="Itoh T."/>
            <person name="Niimura Y."/>
            <person name="Fujii Y."/>
            <person name="Habara T."/>
            <person name="Sakai H."/>
            <person name="Sato Y."/>
            <person name="Wilson G."/>
            <person name="Kumar K."/>
            <person name="McCouch S."/>
            <person name="Juretic N."/>
            <person name="Hoen D."/>
            <person name="Wright S."/>
            <person name="Bruskiewich R."/>
            <person name="Bureau T."/>
            <person name="Miyao A."/>
            <person name="Hirochika H."/>
            <person name="Nishikawa T."/>
            <person name="Kadowaki K."/>
            <person name="Sugiura M."/>
            <person name="Burr B."/>
            <person name="Sasaki T."/>
        </authorList>
    </citation>
    <scope>NUCLEOTIDE SEQUENCE [LARGE SCALE GENOMIC DNA]</scope>
    <source>
        <strain evidence="3">cv. Nipponbare</strain>
    </source>
</reference>
<feature type="region of interest" description="Disordered" evidence="1">
    <location>
        <begin position="1"/>
        <end position="162"/>
    </location>
</feature>
<dbReference type="InParanoid" id="A0A0P0Y9N7"/>